<dbReference type="InterPro" id="IPR036380">
    <property type="entry name" value="Isochorismatase-like_sf"/>
</dbReference>
<gene>
    <name evidence="3" type="ORF">SAMN05421731_10299</name>
</gene>
<keyword evidence="1" id="KW-0378">Hydrolase</keyword>
<organism evidence="3 4">
    <name type="scientific">Acinetobacter puyangensis</name>
    <dbReference type="NCBI Taxonomy" id="1096779"/>
    <lineage>
        <taxon>Bacteria</taxon>
        <taxon>Pseudomonadati</taxon>
        <taxon>Pseudomonadota</taxon>
        <taxon>Gammaproteobacteria</taxon>
        <taxon>Moraxellales</taxon>
        <taxon>Moraxellaceae</taxon>
        <taxon>Acinetobacter</taxon>
    </lineage>
</organism>
<dbReference type="Proteomes" id="UP000219042">
    <property type="component" value="Unassembled WGS sequence"/>
</dbReference>
<evidence type="ECO:0000259" key="2">
    <source>
        <dbReference type="Pfam" id="PF00857"/>
    </source>
</evidence>
<keyword evidence="4" id="KW-1185">Reference proteome</keyword>
<dbReference type="Pfam" id="PF00857">
    <property type="entry name" value="Isochorismatase"/>
    <property type="match status" value="1"/>
</dbReference>
<dbReference type="EMBL" id="OANT01000002">
    <property type="protein sequence ID" value="SNX43941.1"/>
    <property type="molecule type" value="Genomic_DNA"/>
</dbReference>
<dbReference type="PANTHER" id="PTHR43540">
    <property type="entry name" value="PEROXYUREIDOACRYLATE/UREIDOACRYLATE AMIDOHYDROLASE-RELATED"/>
    <property type="match status" value="1"/>
</dbReference>
<feature type="domain" description="Isochorismatase-like" evidence="2">
    <location>
        <begin position="8"/>
        <end position="191"/>
    </location>
</feature>
<dbReference type="AlphaFoldDB" id="A0A240E605"/>
<name>A0A240E605_9GAMM</name>
<dbReference type="RefSeq" id="WP_097078227.1">
    <property type="nucleotide sequence ID" value="NZ_BAABHT010000010.1"/>
</dbReference>
<accession>A0A240E605</accession>
<dbReference type="InterPro" id="IPR050272">
    <property type="entry name" value="Isochorismatase-like_hydrls"/>
</dbReference>
<dbReference type="PANTHER" id="PTHR43540:SF9">
    <property type="entry name" value="FAMILY HYDROLASE, PUTATIVE (AFU_ORTHOLOGUE AFUA_2G08700)-RELATED"/>
    <property type="match status" value="1"/>
</dbReference>
<proteinExistence type="predicted"/>
<protein>
    <submittedName>
        <fullName evidence="3">Nicotinamidase-related amidase</fullName>
    </submittedName>
</protein>
<dbReference type="Gene3D" id="3.40.50.850">
    <property type="entry name" value="Isochorismatase-like"/>
    <property type="match status" value="1"/>
</dbReference>
<dbReference type="CDD" id="cd00431">
    <property type="entry name" value="cysteine_hydrolases"/>
    <property type="match status" value="1"/>
</dbReference>
<evidence type="ECO:0000313" key="4">
    <source>
        <dbReference type="Proteomes" id="UP000219042"/>
    </source>
</evidence>
<evidence type="ECO:0000256" key="1">
    <source>
        <dbReference type="ARBA" id="ARBA00022801"/>
    </source>
</evidence>
<evidence type="ECO:0000313" key="3">
    <source>
        <dbReference type="EMBL" id="SNX43941.1"/>
    </source>
</evidence>
<dbReference type="GO" id="GO:0016787">
    <property type="term" value="F:hydrolase activity"/>
    <property type="evidence" value="ECO:0007669"/>
    <property type="project" value="UniProtKB-KW"/>
</dbReference>
<sequence length="210" mass="23388">MSISPLNTALLIIDMQRDFCQKGGYADSIGLDINLLRKPIFNINKLLKWARNLNMLVIHTREGHRVDLTDLPIIKRERTLLANAEIGHQGPLGKLMIRGEYGHDFIDELQPISGEPIIDKPGYSAFVYTDLELILRNKEIKNLIITGVTTEVCVSSTFRHATDLGFYCITVADACASANISLHQAALEMIKVENGIFGILKSTNELISLI</sequence>
<dbReference type="OrthoDB" id="9807387at2"/>
<reference evidence="4" key="1">
    <citation type="submission" date="2016-09" db="EMBL/GenBank/DDBJ databases">
        <authorList>
            <person name="Varghese N."/>
            <person name="Submissions S."/>
        </authorList>
    </citation>
    <scope>NUCLEOTIDE SEQUENCE [LARGE SCALE GENOMIC DNA]</scope>
    <source>
        <strain evidence="4">ANC 4466</strain>
    </source>
</reference>
<dbReference type="InterPro" id="IPR000868">
    <property type="entry name" value="Isochorismatase-like_dom"/>
</dbReference>
<dbReference type="SUPFAM" id="SSF52499">
    <property type="entry name" value="Isochorismatase-like hydrolases"/>
    <property type="match status" value="1"/>
</dbReference>